<evidence type="ECO:0000313" key="1">
    <source>
        <dbReference type="EMBL" id="KAK9727696.1"/>
    </source>
</evidence>
<gene>
    <name evidence="1" type="ORF">QE152_g19007</name>
</gene>
<reference evidence="1 2" key="1">
    <citation type="journal article" date="2024" name="BMC Genomics">
        <title>De novo assembly and annotation of Popillia japonica's genome with initial clues to its potential as an invasive pest.</title>
        <authorList>
            <person name="Cucini C."/>
            <person name="Boschi S."/>
            <person name="Funari R."/>
            <person name="Cardaioli E."/>
            <person name="Iannotti N."/>
            <person name="Marturano G."/>
            <person name="Paoli F."/>
            <person name="Bruttini M."/>
            <person name="Carapelli A."/>
            <person name="Frati F."/>
            <person name="Nardi F."/>
        </authorList>
    </citation>
    <scope>NUCLEOTIDE SEQUENCE [LARGE SCALE GENOMIC DNA]</scope>
    <source>
        <strain evidence="1">DMR45628</strain>
    </source>
</reference>
<accession>A0AAW1KYI9</accession>
<sequence>MLSSYRDRGPLGTQVDEIINRFVVAVGSLMRDDSRKLMIAYANKTEWRLLAAGATTRGGERITEIVYKAKLWSAHRLRFVLVY</sequence>
<protein>
    <submittedName>
        <fullName evidence="1">Uncharacterized protein</fullName>
    </submittedName>
</protein>
<proteinExistence type="predicted"/>
<keyword evidence="2" id="KW-1185">Reference proteome</keyword>
<name>A0AAW1KYI9_POPJA</name>
<dbReference type="EMBL" id="JASPKY010000176">
    <property type="protein sequence ID" value="KAK9727696.1"/>
    <property type="molecule type" value="Genomic_DNA"/>
</dbReference>
<comment type="caution">
    <text evidence="1">The sequence shown here is derived from an EMBL/GenBank/DDBJ whole genome shotgun (WGS) entry which is preliminary data.</text>
</comment>
<dbReference type="AlphaFoldDB" id="A0AAW1KYI9"/>
<evidence type="ECO:0000313" key="2">
    <source>
        <dbReference type="Proteomes" id="UP001458880"/>
    </source>
</evidence>
<organism evidence="1 2">
    <name type="scientific">Popillia japonica</name>
    <name type="common">Japanese beetle</name>
    <dbReference type="NCBI Taxonomy" id="7064"/>
    <lineage>
        <taxon>Eukaryota</taxon>
        <taxon>Metazoa</taxon>
        <taxon>Ecdysozoa</taxon>
        <taxon>Arthropoda</taxon>
        <taxon>Hexapoda</taxon>
        <taxon>Insecta</taxon>
        <taxon>Pterygota</taxon>
        <taxon>Neoptera</taxon>
        <taxon>Endopterygota</taxon>
        <taxon>Coleoptera</taxon>
        <taxon>Polyphaga</taxon>
        <taxon>Scarabaeiformia</taxon>
        <taxon>Scarabaeidae</taxon>
        <taxon>Rutelinae</taxon>
        <taxon>Popillia</taxon>
    </lineage>
</organism>
<dbReference type="Proteomes" id="UP001458880">
    <property type="component" value="Unassembled WGS sequence"/>
</dbReference>